<keyword evidence="3" id="KW-1185">Reference proteome</keyword>
<sequence length="294" mass="33699">MSYIDYMNRFWQADRMHSFTGNESRVYYALLNEFSSQGKRDQWPDELRLMDARFSAQIGQSVNTFKRCRNRLFDLGLIDVTTVGSGSRTGAVYRLKVSKRMSKNDTLSDTFPTEECQKECQKEYQNLTVSHIYNEFQTKETLDSLTSFENALPDDGEVLEVEAEEVTGSSLDDKQSPSTPDSAAPPSSRSPMVRPTLEQIKRHFNLMMGPDWLAEDFFDHYESNGWKVGRNPMKKWQAAANKWIRDYKQSPNKQANGQGRTSRTNGANRHNQSRAESGAEIDRLVEEYFGAGYS</sequence>
<dbReference type="RefSeq" id="WP_119670030.1">
    <property type="nucleotide sequence ID" value="NZ_QXED01000007.1"/>
</dbReference>
<feature type="compositionally biased region" description="Low complexity" evidence="1">
    <location>
        <begin position="176"/>
        <end position="194"/>
    </location>
</feature>
<comment type="caution">
    <text evidence="2">The sequence shown here is derived from an EMBL/GenBank/DDBJ whole genome shotgun (WGS) entry which is preliminary data.</text>
</comment>
<dbReference type="Proteomes" id="UP000283523">
    <property type="component" value="Unassembled WGS sequence"/>
</dbReference>
<name>A0A418M255_9BACT</name>
<proteinExistence type="predicted"/>
<dbReference type="AlphaFoldDB" id="A0A418M255"/>
<evidence type="ECO:0000313" key="3">
    <source>
        <dbReference type="Proteomes" id="UP000283523"/>
    </source>
</evidence>
<evidence type="ECO:0000256" key="1">
    <source>
        <dbReference type="SAM" id="MobiDB-lite"/>
    </source>
</evidence>
<feature type="region of interest" description="Disordered" evidence="1">
    <location>
        <begin position="165"/>
        <end position="194"/>
    </location>
</feature>
<evidence type="ECO:0000313" key="2">
    <source>
        <dbReference type="EMBL" id="RIV19744.1"/>
    </source>
</evidence>
<gene>
    <name evidence="2" type="ORF">DYU11_22710</name>
</gene>
<feature type="region of interest" description="Disordered" evidence="1">
    <location>
        <begin position="247"/>
        <end position="279"/>
    </location>
</feature>
<organism evidence="2 3">
    <name type="scientific">Fibrisoma montanum</name>
    <dbReference type="NCBI Taxonomy" id="2305895"/>
    <lineage>
        <taxon>Bacteria</taxon>
        <taxon>Pseudomonadati</taxon>
        <taxon>Bacteroidota</taxon>
        <taxon>Cytophagia</taxon>
        <taxon>Cytophagales</taxon>
        <taxon>Spirosomataceae</taxon>
        <taxon>Fibrisoma</taxon>
    </lineage>
</organism>
<protein>
    <submittedName>
        <fullName evidence="2">Uncharacterized protein</fullName>
    </submittedName>
</protein>
<reference evidence="2 3" key="1">
    <citation type="submission" date="2018-08" db="EMBL/GenBank/DDBJ databases">
        <title>Fibrisoma montanum sp. nov., isolated from Danxia mountain soil.</title>
        <authorList>
            <person name="Huang Y."/>
        </authorList>
    </citation>
    <scope>NUCLEOTIDE SEQUENCE [LARGE SCALE GENOMIC DNA]</scope>
    <source>
        <strain evidence="2 3">HYT19</strain>
    </source>
</reference>
<feature type="compositionally biased region" description="Polar residues" evidence="1">
    <location>
        <begin position="249"/>
        <end position="270"/>
    </location>
</feature>
<accession>A0A418M255</accession>
<dbReference type="OrthoDB" id="1442826at2"/>
<dbReference type="EMBL" id="QXED01000007">
    <property type="protein sequence ID" value="RIV19744.1"/>
    <property type="molecule type" value="Genomic_DNA"/>
</dbReference>